<dbReference type="PRINTS" id="PR00080">
    <property type="entry name" value="SDRFAMILY"/>
</dbReference>
<dbReference type="FunFam" id="3.40.50.720:FF:000642">
    <property type="entry name" value="Short-chain dehydrogenase/reductase SDR"/>
    <property type="match status" value="1"/>
</dbReference>
<dbReference type="InterPro" id="IPR050259">
    <property type="entry name" value="SDR"/>
</dbReference>
<dbReference type="AlphaFoldDB" id="D5BRG9"/>
<dbReference type="STRING" id="488538.SAR116_0623"/>
<dbReference type="OrthoDB" id="9804774at2"/>
<dbReference type="EMBL" id="CP001751">
    <property type="protein sequence ID" value="ADE38866.1"/>
    <property type="molecule type" value="Genomic_DNA"/>
</dbReference>
<dbReference type="Pfam" id="PF13561">
    <property type="entry name" value="adh_short_C2"/>
    <property type="match status" value="1"/>
</dbReference>
<evidence type="ECO:0000313" key="3">
    <source>
        <dbReference type="Proteomes" id="UP000007460"/>
    </source>
</evidence>
<dbReference type="Proteomes" id="UP000007460">
    <property type="component" value="Chromosome"/>
</dbReference>
<dbReference type="CDD" id="cd05344">
    <property type="entry name" value="BKR_like_SDR_like"/>
    <property type="match status" value="1"/>
</dbReference>
<sequence length="260" mass="27389">MLDFGIANRNAIVCASSKGLGFGCADALAGAGVNVTMCARGGDVLRDAAKLIRDKHNVKVTEVVCDVTTDEGRAALLDATSDVDILVNNAGGPPPGDFRDWTRETWITALDANMLAAFSLIQAVIDPMIERKFGRIVNITSGSVKSPIPALGLSNGARAALTGFCAGLSRQVAEHNVTINGLLPGQFNTDRIESLIANSAKNDGRSPDDVRTSFEQATPAKRLGEIEEFGFACAWMCSAHSGFLTGQNILMDGGKFNSTL</sequence>
<gene>
    <name evidence="2" type="ordered locus">SAR116_0623</name>
</gene>
<dbReference type="SUPFAM" id="SSF51735">
    <property type="entry name" value="NAD(P)-binding Rossmann-fold domains"/>
    <property type="match status" value="1"/>
</dbReference>
<name>D5BRG9_PUNMI</name>
<dbReference type="EC" id="1.1.1.100" evidence="2"/>
<dbReference type="PANTHER" id="PTHR42879">
    <property type="entry name" value="3-OXOACYL-(ACYL-CARRIER-PROTEIN) REDUCTASE"/>
    <property type="match status" value="1"/>
</dbReference>
<keyword evidence="2" id="KW-0560">Oxidoreductase</keyword>
<dbReference type="KEGG" id="apb:SAR116_0623"/>
<protein>
    <submittedName>
        <fullName evidence="2">3-oxoacyl-acyl carrier protein reductase</fullName>
        <ecNumber evidence="2">1.1.1.100</ecNumber>
    </submittedName>
</protein>
<dbReference type="PRINTS" id="PR00081">
    <property type="entry name" value="GDHRDH"/>
</dbReference>
<dbReference type="GO" id="GO:0004316">
    <property type="term" value="F:3-oxoacyl-[acyl-carrier-protein] reductase (NADPH) activity"/>
    <property type="evidence" value="ECO:0007669"/>
    <property type="project" value="UniProtKB-EC"/>
</dbReference>
<proteinExistence type="inferred from homology"/>
<dbReference type="Gene3D" id="3.40.50.720">
    <property type="entry name" value="NAD(P)-binding Rossmann-like Domain"/>
    <property type="match status" value="1"/>
</dbReference>
<keyword evidence="3" id="KW-1185">Reference proteome</keyword>
<dbReference type="InterPro" id="IPR002347">
    <property type="entry name" value="SDR_fam"/>
</dbReference>
<dbReference type="InterPro" id="IPR036291">
    <property type="entry name" value="NAD(P)-bd_dom_sf"/>
</dbReference>
<organism evidence="2 3">
    <name type="scientific">Puniceispirillum marinum (strain IMCC1322)</name>
    <dbReference type="NCBI Taxonomy" id="488538"/>
    <lineage>
        <taxon>Bacteria</taxon>
        <taxon>Pseudomonadati</taxon>
        <taxon>Pseudomonadota</taxon>
        <taxon>Alphaproteobacteria</taxon>
        <taxon>Candidatus Puniceispirillales</taxon>
        <taxon>Candidatus Puniceispirillaceae</taxon>
        <taxon>Candidatus Puniceispirillum</taxon>
    </lineage>
</organism>
<accession>D5BRG9</accession>
<comment type="similarity">
    <text evidence="1">Belongs to the short-chain dehydrogenases/reductases (SDR) family.</text>
</comment>
<reference evidence="2 3" key="1">
    <citation type="journal article" date="2010" name="J. Bacteriol.">
        <title>Complete genome sequence of "Candidatus Puniceispirillum marinum" IMCC1322, a representative of the SAR116 clade in the Alphaproteobacteria.</title>
        <authorList>
            <person name="Oh H.M."/>
            <person name="Kwon K.K."/>
            <person name="Kang I."/>
            <person name="Kang S.G."/>
            <person name="Lee J.H."/>
            <person name="Kim S.J."/>
            <person name="Cho J.C."/>
        </authorList>
    </citation>
    <scope>NUCLEOTIDE SEQUENCE [LARGE SCALE GENOMIC DNA]</scope>
    <source>
        <strain evidence="2 3">IMCC1322</strain>
    </source>
</reference>
<dbReference type="HOGENOM" id="CLU_010194_1_2_5"/>
<evidence type="ECO:0000313" key="2">
    <source>
        <dbReference type="EMBL" id="ADE38866.1"/>
    </source>
</evidence>
<dbReference type="RefSeq" id="WP_013045495.1">
    <property type="nucleotide sequence ID" value="NC_014010.1"/>
</dbReference>
<dbReference type="PANTHER" id="PTHR42879:SF6">
    <property type="entry name" value="NADPH-DEPENDENT REDUCTASE BACG"/>
    <property type="match status" value="1"/>
</dbReference>
<dbReference type="eggNOG" id="COG1028">
    <property type="taxonomic scope" value="Bacteria"/>
</dbReference>
<evidence type="ECO:0000256" key="1">
    <source>
        <dbReference type="ARBA" id="ARBA00006484"/>
    </source>
</evidence>